<dbReference type="GO" id="GO:0020037">
    <property type="term" value="F:heme binding"/>
    <property type="evidence" value="ECO:0007669"/>
    <property type="project" value="InterPro"/>
</dbReference>
<keyword evidence="7" id="KW-1185">Reference proteome</keyword>
<dbReference type="AlphaFoldDB" id="A0A518BR94"/>
<dbReference type="GO" id="GO:0005344">
    <property type="term" value="F:oxygen carrier activity"/>
    <property type="evidence" value="ECO:0007669"/>
    <property type="project" value="InterPro"/>
</dbReference>
<reference evidence="6 7" key="1">
    <citation type="submission" date="2019-02" db="EMBL/GenBank/DDBJ databases">
        <title>Deep-cultivation of Planctomycetes and their phenomic and genomic characterization uncovers novel biology.</title>
        <authorList>
            <person name="Wiegand S."/>
            <person name="Jogler M."/>
            <person name="Boedeker C."/>
            <person name="Pinto D."/>
            <person name="Vollmers J."/>
            <person name="Rivas-Marin E."/>
            <person name="Kohn T."/>
            <person name="Peeters S.H."/>
            <person name="Heuer A."/>
            <person name="Rast P."/>
            <person name="Oberbeckmann S."/>
            <person name="Bunk B."/>
            <person name="Jeske O."/>
            <person name="Meyerdierks A."/>
            <person name="Storesund J.E."/>
            <person name="Kallscheuer N."/>
            <person name="Luecker S."/>
            <person name="Lage O.M."/>
            <person name="Pohl T."/>
            <person name="Merkel B.J."/>
            <person name="Hornburger P."/>
            <person name="Mueller R.-W."/>
            <person name="Bruemmer F."/>
            <person name="Labrenz M."/>
            <person name="Spormann A.M."/>
            <person name="Op den Camp H."/>
            <person name="Overmann J."/>
            <person name="Amann R."/>
            <person name="Jetten M.S.M."/>
            <person name="Mascher T."/>
            <person name="Medema M.H."/>
            <person name="Devos D.P."/>
            <person name="Kaster A.-K."/>
            <person name="Ovreas L."/>
            <person name="Rohde M."/>
            <person name="Galperin M.Y."/>
            <person name="Jogler C."/>
        </authorList>
    </citation>
    <scope>NUCLEOTIDE SEQUENCE [LARGE SCALE GENOMIC DNA]</scope>
    <source>
        <strain evidence="6 7">Pla133</strain>
    </source>
</reference>
<dbReference type="InterPro" id="IPR012292">
    <property type="entry name" value="Globin/Proto"/>
</dbReference>
<dbReference type="RefSeq" id="WP_145069410.1">
    <property type="nucleotide sequence ID" value="NZ_CP036287.1"/>
</dbReference>
<dbReference type="InterPro" id="IPR009050">
    <property type="entry name" value="Globin-like_sf"/>
</dbReference>
<dbReference type="Pfam" id="PF01152">
    <property type="entry name" value="Bac_globin"/>
    <property type="match status" value="1"/>
</dbReference>
<dbReference type="Proteomes" id="UP000316921">
    <property type="component" value="Chromosome"/>
</dbReference>
<proteinExistence type="inferred from homology"/>
<keyword evidence="3" id="KW-0479">Metal-binding</keyword>
<evidence type="ECO:0000256" key="3">
    <source>
        <dbReference type="ARBA" id="ARBA00022723"/>
    </source>
</evidence>
<keyword evidence="4" id="KW-0408">Iron</keyword>
<dbReference type="GO" id="GO:0046872">
    <property type="term" value="F:metal ion binding"/>
    <property type="evidence" value="ECO:0007669"/>
    <property type="project" value="UniProtKB-KW"/>
</dbReference>
<evidence type="ECO:0000256" key="4">
    <source>
        <dbReference type="ARBA" id="ARBA00023004"/>
    </source>
</evidence>
<sequence>MPTDPYAGLEQLYDELGEEGFSALVSSFYRRVRGDDLLAPMYPDDDWDGSQGRLLDFIVGRCGGPPRYVEARGHPRLRMRHARFRLDQAARDRWMEHMGAALGELDTDAHTRARLHAFFDATATFLLNS</sequence>
<comment type="similarity">
    <text evidence="5">Belongs to the truncated hemoglobin family. Group II subfamily.</text>
</comment>
<keyword evidence="2" id="KW-0349">Heme</keyword>
<dbReference type="Gene3D" id="1.10.490.10">
    <property type="entry name" value="Globins"/>
    <property type="match status" value="1"/>
</dbReference>
<dbReference type="SUPFAM" id="SSF46458">
    <property type="entry name" value="Globin-like"/>
    <property type="match status" value="1"/>
</dbReference>
<keyword evidence="1" id="KW-0813">Transport</keyword>
<organism evidence="6 7">
    <name type="scientific">Engelhardtia mirabilis</name>
    <dbReference type="NCBI Taxonomy" id="2528011"/>
    <lineage>
        <taxon>Bacteria</taxon>
        <taxon>Pseudomonadati</taxon>
        <taxon>Planctomycetota</taxon>
        <taxon>Planctomycetia</taxon>
        <taxon>Planctomycetia incertae sedis</taxon>
        <taxon>Engelhardtia</taxon>
    </lineage>
</organism>
<dbReference type="KEGG" id="pbap:Pla133_46010"/>
<dbReference type="EMBL" id="CP036287">
    <property type="protein sequence ID" value="QDU69481.1"/>
    <property type="molecule type" value="Genomic_DNA"/>
</dbReference>
<accession>A0A518BR94</accession>
<dbReference type="GO" id="GO:0019825">
    <property type="term" value="F:oxygen binding"/>
    <property type="evidence" value="ECO:0007669"/>
    <property type="project" value="InterPro"/>
</dbReference>
<dbReference type="PANTHER" id="PTHR47366:SF1">
    <property type="entry name" value="TWO-ON-TWO HEMOGLOBIN-3"/>
    <property type="match status" value="1"/>
</dbReference>
<evidence type="ECO:0000256" key="5">
    <source>
        <dbReference type="ARBA" id="ARBA00034496"/>
    </source>
</evidence>
<dbReference type="InterPro" id="IPR044203">
    <property type="entry name" value="GlbO/GLB3-like"/>
</dbReference>
<evidence type="ECO:0000256" key="2">
    <source>
        <dbReference type="ARBA" id="ARBA00022617"/>
    </source>
</evidence>
<name>A0A518BR94_9BACT</name>
<evidence type="ECO:0000313" key="7">
    <source>
        <dbReference type="Proteomes" id="UP000316921"/>
    </source>
</evidence>
<evidence type="ECO:0000256" key="1">
    <source>
        <dbReference type="ARBA" id="ARBA00022448"/>
    </source>
</evidence>
<gene>
    <name evidence="6" type="primary">glbO</name>
    <name evidence="6" type="ORF">Pla133_46010</name>
</gene>
<evidence type="ECO:0000313" key="6">
    <source>
        <dbReference type="EMBL" id="QDU69481.1"/>
    </source>
</evidence>
<dbReference type="PANTHER" id="PTHR47366">
    <property type="entry name" value="TWO-ON-TWO HEMOGLOBIN-3"/>
    <property type="match status" value="1"/>
</dbReference>
<protein>
    <submittedName>
        <fullName evidence="6">Group 2 truncated hemoglobin GlbO</fullName>
    </submittedName>
</protein>
<dbReference type="InterPro" id="IPR001486">
    <property type="entry name" value="Hemoglobin_trunc"/>
</dbReference>